<dbReference type="InterPro" id="IPR013563">
    <property type="entry name" value="Oligopep_ABC_C"/>
</dbReference>
<dbReference type="GO" id="GO:0005524">
    <property type="term" value="F:ATP binding"/>
    <property type="evidence" value="ECO:0007669"/>
    <property type="project" value="UniProtKB-KW"/>
</dbReference>
<dbReference type="EMBL" id="BARU01038491">
    <property type="protein sequence ID" value="GAH85251.1"/>
    <property type="molecule type" value="Genomic_DNA"/>
</dbReference>
<protein>
    <recommendedName>
        <fullName evidence="4">ABC transporter domain-containing protein</fullName>
    </recommendedName>
</protein>
<evidence type="ECO:0000256" key="2">
    <source>
        <dbReference type="ARBA" id="ARBA00022741"/>
    </source>
</evidence>
<sequence>MPIVKTGLRAAVGSWNIMEIQIVFQDPGTSLNPTRSIKQILELPLKVHNISKNHKDCIDKIKELLEMVQLPVDYMYKYPSMIGGGEKQMVAIARALATNPSLVLLDEPTSALDVSVQAKIINMLIQFQKKFKLSYLFITHDLSLMRNVASRIGIMYLGKICEIAPSSEFFKNPLHPYTQMLLSSIPVISDEEE</sequence>
<dbReference type="GO" id="GO:0015833">
    <property type="term" value="P:peptide transport"/>
    <property type="evidence" value="ECO:0007669"/>
    <property type="project" value="InterPro"/>
</dbReference>
<dbReference type="PROSITE" id="PS50893">
    <property type="entry name" value="ABC_TRANSPORTER_2"/>
    <property type="match status" value="1"/>
</dbReference>
<reference evidence="5" key="1">
    <citation type="journal article" date="2014" name="Front. Microbiol.">
        <title>High frequency of phylogenetically diverse reductive dehalogenase-homologous genes in deep subseafloor sedimentary metagenomes.</title>
        <authorList>
            <person name="Kawai M."/>
            <person name="Futagami T."/>
            <person name="Toyoda A."/>
            <person name="Takaki Y."/>
            <person name="Nishi S."/>
            <person name="Hori S."/>
            <person name="Arai W."/>
            <person name="Tsubouchi T."/>
            <person name="Morono Y."/>
            <person name="Uchiyama I."/>
            <person name="Ito T."/>
            <person name="Fujiyama A."/>
            <person name="Inagaki F."/>
            <person name="Takami H."/>
        </authorList>
    </citation>
    <scope>NUCLEOTIDE SEQUENCE</scope>
    <source>
        <strain evidence="5">Expedition CK06-06</strain>
    </source>
</reference>
<feature type="domain" description="ABC transporter" evidence="4">
    <location>
        <begin position="3"/>
        <end position="182"/>
    </location>
</feature>
<dbReference type="InterPro" id="IPR003439">
    <property type="entry name" value="ABC_transporter-like_ATP-bd"/>
</dbReference>
<dbReference type="PANTHER" id="PTHR43776">
    <property type="entry name" value="TRANSPORT ATP-BINDING PROTEIN"/>
    <property type="match status" value="1"/>
</dbReference>
<evidence type="ECO:0000259" key="4">
    <source>
        <dbReference type="PROSITE" id="PS50893"/>
    </source>
</evidence>
<evidence type="ECO:0000256" key="3">
    <source>
        <dbReference type="ARBA" id="ARBA00022840"/>
    </source>
</evidence>
<dbReference type="GO" id="GO:0016887">
    <property type="term" value="F:ATP hydrolysis activity"/>
    <property type="evidence" value="ECO:0007669"/>
    <property type="project" value="InterPro"/>
</dbReference>
<dbReference type="Gene3D" id="3.40.50.300">
    <property type="entry name" value="P-loop containing nucleotide triphosphate hydrolases"/>
    <property type="match status" value="1"/>
</dbReference>
<dbReference type="Pfam" id="PF08352">
    <property type="entry name" value="oligo_HPY"/>
    <property type="match status" value="1"/>
</dbReference>
<accession>X1IS12</accession>
<dbReference type="SUPFAM" id="SSF52540">
    <property type="entry name" value="P-loop containing nucleoside triphosphate hydrolases"/>
    <property type="match status" value="1"/>
</dbReference>
<dbReference type="AlphaFoldDB" id="X1IS12"/>
<dbReference type="InterPro" id="IPR050319">
    <property type="entry name" value="ABC_transp_ATP-bind"/>
</dbReference>
<organism evidence="5">
    <name type="scientific">marine sediment metagenome</name>
    <dbReference type="NCBI Taxonomy" id="412755"/>
    <lineage>
        <taxon>unclassified sequences</taxon>
        <taxon>metagenomes</taxon>
        <taxon>ecological metagenomes</taxon>
    </lineage>
</organism>
<comment type="caution">
    <text evidence="5">The sequence shown here is derived from an EMBL/GenBank/DDBJ whole genome shotgun (WGS) entry which is preliminary data.</text>
</comment>
<gene>
    <name evidence="5" type="ORF">S03H2_59824</name>
</gene>
<evidence type="ECO:0000256" key="1">
    <source>
        <dbReference type="ARBA" id="ARBA00022448"/>
    </source>
</evidence>
<proteinExistence type="predicted"/>
<keyword evidence="3" id="KW-0067">ATP-binding</keyword>
<dbReference type="Pfam" id="PF00005">
    <property type="entry name" value="ABC_tran"/>
    <property type="match status" value="1"/>
</dbReference>
<dbReference type="InterPro" id="IPR027417">
    <property type="entry name" value="P-loop_NTPase"/>
</dbReference>
<keyword evidence="2" id="KW-0547">Nucleotide-binding</keyword>
<keyword evidence="1" id="KW-0813">Transport</keyword>
<name>X1IS12_9ZZZZ</name>
<evidence type="ECO:0000313" key="5">
    <source>
        <dbReference type="EMBL" id="GAH85251.1"/>
    </source>
</evidence>
<feature type="non-terminal residue" evidence="5">
    <location>
        <position position="193"/>
    </location>
</feature>